<evidence type="ECO:0000313" key="2">
    <source>
        <dbReference type="Proteomes" id="UP000288758"/>
    </source>
</evidence>
<proteinExistence type="predicted"/>
<accession>A0A410RVU1</accession>
<gene>
    <name evidence="1" type="ORF">EJ065_4456</name>
</gene>
<dbReference type="Proteomes" id="UP000288758">
    <property type="component" value="Chromosome"/>
</dbReference>
<organism evidence="1 2">
    <name type="scientific">Corallococcus coralloides</name>
    <name type="common">Myxococcus coralloides</name>
    <dbReference type="NCBI Taxonomy" id="184914"/>
    <lineage>
        <taxon>Bacteria</taxon>
        <taxon>Pseudomonadati</taxon>
        <taxon>Myxococcota</taxon>
        <taxon>Myxococcia</taxon>
        <taxon>Myxococcales</taxon>
        <taxon>Cystobacterineae</taxon>
        <taxon>Myxococcaceae</taxon>
        <taxon>Corallococcus</taxon>
    </lineage>
</organism>
<name>A0A410RVU1_CORCK</name>
<reference evidence="1 2" key="1">
    <citation type="submission" date="2018-12" db="EMBL/GenBank/DDBJ databases">
        <title>Complete Genome Sequence of the Corallopyronin A producing Myxobacterium Corallococcus coralloides B035.</title>
        <authorList>
            <person name="Bouhired S.M."/>
            <person name="Rupp O."/>
            <person name="Blom J."/>
            <person name="Schaeberle T.F."/>
            <person name="Kehraus S."/>
            <person name="Schiefer A."/>
            <person name="Pfarr K."/>
            <person name="Goesmann A."/>
            <person name="Hoerauf A."/>
            <person name="Koenig G.M."/>
        </authorList>
    </citation>
    <scope>NUCLEOTIDE SEQUENCE [LARGE SCALE GENOMIC DNA]</scope>
    <source>
        <strain evidence="1 2">B035</strain>
    </source>
</reference>
<sequence length="192" mass="21837">MDHMVRRYFDLSDDMTIPGRWVLGTPTDAQGREVDDPWMFYRGQQLPDLGRLKLPMDVPGRALDFSLAAFAAPVVHARVASALTELAPQEVQTLPVEIEGHPEPFFILVATQLIQCIDEKATEEFEKWTPEDGRPEKVGRYRDIWGMRIDAAQVGDAKVFRAWGWPIVLIVREEIRDALERMGATGTKFEEV</sequence>
<protein>
    <submittedName>
        <fullName evidence="1">Uncharacterized protein</fullName>
    </submittedName>
</protein>
<evidence type="ECO:0000313" key="1">
    <source>
        <dbReference type="EMBL" id="QAT86007.1"/>
    </source>
</evidence>
<dbReference type="AlphaFoldDB" id="A0A410RVU1"/>
<dbReference type="EMBL" id="CP034669">
    <property type="protein sequence ID" value="QAT86007.1"/>
    <property type="molecule type" value="Genomic_DNA"/>
</dbReference>